<dbReference type="Pfam" id="PF25879">
    <property type="entry name" value="WHD_LYAR"/>
    <property type="match status" value="1"/>
</dbReference>
<dbReference type="eggNOG" id="KOG2186">
    <property type="taxonomic scope" value="Eukaryota"/>
</dbReference>
<dbReference type="InParanoid" id="E9GTV8"/>
<dbReference type="STRING" id="6669.E9GTV8"/>
<name>E9GTV8_DAPPU</name>
<dbReference type="PROSITE" id="PS51804">
    <property type="entry name" value="ZF_C2HC_LYAR"/>
    <property type="match status" value="2"/>
</dbReference>
<evidence type="ECO:0000313" key="11">
    <source>
        <dbReference type="Proteomes" id="UP000000305"/>
    </source>
</evidence>
<gene>
    <name evidence="10" type="ORF">DAPPUDRAFT_299669</name>
</gene>
<dbReference type="InterPro" id="IPR039999">
    <property type="entry name" value="LYAR"/>
</dbReference>
<keyword evidence="2" id="KW-0479">Metal-binding</keyword>
<dbReference type="GO" id="GO:0006364">
    <property type="term" value="P:rRNA processing"/>
    <property type="evidence" value="ECO:0000318"/>
    <property type="project" value="GO_Central"/>
</dbReference>
<dbReference type="Pfam" id="PF08790">
    <property type="entry name" value="zf-LYAR"/>
    <property type="match status" value="1"/>
</dbReference>
<evidence type="ECO:0000256" key="3">
    <source>
        <dbReference type="ARBA" id="ARBA00022737"/>
    </source>
</evidence>
<evidence type="ECO:0000259" key="8">
    <source>
        <dbReference type="Pfam" id="PF08790"/>
    </source>
</evidence>
<evidence type="ECO:0000256" key="1">
    <source>
        <dbReference type="ARBA" id="ARBA00004123"/>
    </source>
</evidence>
<organism evidence="10 11">
    <name type="scientific">Daphnia pulex</name>
    <name type="common">Water flea</name>
    <dbReference type="NCBI Taxonomy" id="6669"/>
    <lineage>
        <taxon>Eukaryota</taxon>
        <taxon>Metazoa</taxon>
        <taxon>Ecdysozoa</taxon>
        <taxon>Arthropoda</taxon>
        <taxon>Crustacea</taxon>
        <taxon>Branchiopoda</taxon>
        <taxon>Diplostraca</taxon>
        <taxon>Cladocera</taxon>
        <taxon>Anomopoda</taxon>
        <taxon>Daphniidae</taxon>
        <taxon>Daphnia</taxon>
    </lineage>
</organism>
<reference evidence="10 11" key="1">
    <citation type="journal article" date="2011" name="Science">
        <title>The ecoresponsive genome of Daphnia pulex.</title>
        <authorList>
            <person name="Colbourne J.K."/>
            <person name="Pfrender M.E."/>
            <person name="Gilbert D."/>
            <person name="Thomas W.K."/>
            <person name="Tucker A."/>
            <person name="Oakley T.H."/>
            <person name="Tokishita S."/>
            <person name="Aerts A."/>
            <person name="Arnold G.J."/>
            <person name="Basu M.K."/>
            <person name="Bauer D.J."/>
            <person name="Caceres C.E."/>
            <person name="Carmel L."/>
            <person name="Casola C."/>
            <person name="Choi J.H."/>
            <person name="Detter J.C."/>
            <person name="Dong Q."/>
            <person name="Dusheyko S."/>
            <person name="Eads B.D."/>
            <person name="Frohlich T."/>
            <person name="Geiler-Samerotte K.A."/>
            <person name="Gerlach D."/>
            <person name="Hatcher P."/>
            <person name="Jogdeo S."/>
            <person name="Krijgsveld J."/>
            <person name="Kriventseva E.V."/>
            <person name="Kultz D."/>
            <person name="Laforsch C."/>
            <person name="Lindquist E."/>
            <person name="Lopez J."/>
            <person name="Manak J.R."/>
            <person name="Muller J."/>
            <person name="Pangilinan J."/>
            <person name="Patwardhan R.P."/>
            <person name="Pitluck S."/>
            <person name="Pritham E.J."/>
            <person name="Rechtsteiner A."/>
            <person name="Rho M."/>
            <person name="Rogozin I.B."/>
            <person name="Sakarya O."/>
            <person name="Salamov A."/>
            <person name="Schaack S."/>
            <person name="Shapiro H."/>
            <person name="Shiga Y."/>
            <person name="Skalitzky C."/>
            <person name="Smith Z."/>
            <person name="Souvorov A."/>
            <person name="Sung W."/>
            <person name="Tang Z."/>
            <person name="Tsuchiya D."/>
            <person name="Tu H."/>
            <person name="Vos H."/>
            <person name="Wang M."/>
            <person name="Wolf Y.I."/>
            <person name="Yamagata H."/>
            <person name="Yamada T."/>
            <person name="Ye Y."/>
            <person name="Shaw J.R."/>
            <person name="Andrews J."/>
            <person name="Crease T.J."/>
            <person name="Tang H."/>
            <person name="Lucas S.M."/>
            <person name="Robertson H.M."/>
            <person name="Bork P."/>
            <person name="Koonin E.V."/>
            <person name="Zdobnov E.M."/>
            <person name="Grigoriev I.V."/>
            <person name="Lynch M."/>
            <person name="Boore J.L."/>
        </authorList>
    </citation>
    <scope>NUCLEOTIDE SEQUENCE [LARGE SCALE GENOMIC DNA]</scope>
</reference>
<dbReference type="OMA" id="NHCGDSL"/>
<dbReference type="GO" id="GO:0003677">
    <property type="term" value="F:DNA binding"/>
    <property type="evidence" value="ECO:0000318"/>
    <property type="project" value="GO_Central"/>
</dbReference>
<feature type="domain" description="Zinc finger C2H2 LYAR-type" evidence="8">
    <location>
        <begin position="31"/>
        <end position="58"/>
    </location>
</feature>
<dbReference type="FunFam" id="3.30.1490.490:FF:000001">
    <property type="entry name" value="cell growth-regulating nucleolar protein-like"/>
    <property type="match status" value="1"/>
</dbReference>
<dbReference type="GO" id="GO:0008270">
    <property type="term" value="F:zinc ion binding"/>
    <property type="evidence" value="ECO:0007669"/>
    <property type="project" value="UniProtKB-KW"/>
</dbReference>
<dbReference type="GO" id="GO:0000122">
    <property type="term" value="P:negative regulation of transcription by RNA polymerase II"/>
    <property type="evidence" value="ECO:0000318"/>
    <property type="project" value="GO_Central"/>
</dbReference>
<sequence>MVFFVCNGCGTSVKKNQVEKHQYQCRRSQHLSCVDCSKDFIGEEYKSHIKCVSEEEKYSAKGFVPKPNQNKNERKQTEWVEMVQNLVETVGNTNDELSSALQRISQYENIPRKKPKFINFLKNVLGNRVHPRTIEQLWDVISKALEELRLSKVVPPNTNNKAKVLEETGKTSTEENGIKRKNDIENEIPANGNKKRKEEAVQSQEDEICKQANDTINTVGEAEQSAKVKWCTIGKIILRAQDDKELSLKKFQKKIIGEYFHRMGDALNADESVEVLWSKCQKKLSKNPKFKIHKDKIKLVS</sequence>
<evidence type="ECO:0000313" key="10">
    <source>
        <dbReference type="EMBL" id="EFX76921.1"/>
    </source>
</evidence>
<evidence type="ECO:0000256" key="6">
    <source>
        <dbReference type="ARBA" id="ARBA00023242"/>
    </source>
</evidence>
<dbReference type="PhylomeDB" id="E9GTV8"/>
<evidence type="ECO:0000256" key="7">
    <source>
        <dbReference type="PROSITE-ProRule" id="PRU01145"/>
    </source>
</evidence>
<dbReference type="InterPro" id="IPR014898">
    <property type="entry name" value="Znf_C2H2_LYAR"/>
</dbReference>
<evidence type="ECO:0000256" key="2">
    <source>
        <dbReference type="ARBA" id="ARBA00022723"/>
    </source>
</evidence>
<dbReference type="SUPFAM" id="SSF57667">
    <property type="entry name" value="beta-beta-alpha zinc fingers"/>
    <property type="match status" value="2"/>
</dbReference>
<keyword evidence="5" id="KW-0862">Zinc</keyword>
<protein>
    <submittedName>
        <fullName evidence="10">Cell growth-regulating nucleolar protein</fullName>
    </submittedName>
</protein>
<dbReference type="PANTHER" id="PTHR13100">
    <property type="entry name" value="CELL GROWTH-REGULATING NUCLEOLAR PROTEIN LYAR"/>
    <property type="match status" value="1"/>
</dbReference>
<dbReference type="Gene3D" id="3.30.1490.490">
    <property type="match status" value="1"/>
</dbReference>
<dbReference type="KEGG" id="dpx:DAPPUDRAFT_299669"/>
<dbReference type="Proteomes" id="UP000000305">
    <property type="component" value="Unassembled WGS sequence"/>
</dbReference>
<keyword evidence="6" id="KW-0539">Nucleus</keyword>
<dbReference type="EMBL" id="GL732565">
    <property type="protein sequence ID" value="EFX76921.1"/>
    <property type="molecule type" value="Genomic_DNA"/>
</dbReference>
<dbReference type="AlphaFoldDB" id="E9GTV8"/>
<dbReference type="PANTHER" id="PTHR13100:SF10">
    <property type="entry name" value="CELL GROWTH-REGULATING NUCLEOLAR PROTEIN"/>
    <property type="match status" value="1"/>
</dbReference>
<dbReference type="OrthoDB" id="21474at2759"/>
<feature type="domain" description="Cell growth-regulating nucleolar protein-like winged helix" evidence="9">
    <location>
        <begin position="226"/>
        <end position="300"/>
    </location>
</feature>
<evidence type="ECO:0000256" key="5">
    <source>
        <dbReference type="ARBA" id="ARBA00022833"/>
    </source>
</evidence>
<keyword evidence="11" id="KW-1185">Reference proteome</keyword>
<evidence type="ECO:0000256" key="4">
    <source>
        <dbReference type="ARBA" id="ARBA00022771"/>
    </source>
</evidence>
<evidence type="ECO:0000259" key="9">
    <source>
        <dbReference type="Pfam" id="PF25879"/>
    </source>
</evidence>
<dbReference type="GO" id="GO:0005730">
    <property type="term" value="C:nucleolus"/>
    <property type="evidence" value="ECO:0000318"/>
    <property type="project" value="GO_Central"/>
</dbReference>
<proteinExistence type="predicted"/>
<comment type="subcellular location">
    <subcellularLocation>
        <location evidence="1">Nucleus</location>
    </subcellularLocation>
</comment>
<keyword evidence="3" id="KW-0677">Repeat</keyword>
<dbReference type="FunCoup" id="E9GTV8">
    <property type="interactions" value="246"/>
</dbReference>
<accession>E9GTV8</accession>
<keyword evidence="4 7" id="KW-0863">Zinc-finger</keyword>
<dbReference type="HOGENOM" id="CLU_057137_0_1_1"/>
<dbReference type="InterPro" id="IPR036236">
    <property type="entry name" value="Znf_C2H2_sf"/>
</dbReference>
<dbReference type="InterPro" id="IPR058719">
    <property type="entry name" value="WHD_LYAR"/>
</dbReference>